<keyword evidence="3" id="KW-0540">Nuclease</keyword>
<dbReference type="Gene3D" id="3.60.21.10">
    <property type="match status" value="1"/>
</dbReference>
<evidence type="ECO:0000256" key="4">
    <source>
        <dbReference type="ARBA" id="ARBA00022801"/>
    </source>
</evidence>
<keyword evidence="4" id="KW-0378">Hydrolase</keyword>
<dbReference type="PANTHER" id="PTHR30337">
    <property type="entry name" value="COMPONENT OF ATP-DEPENDENT DSDNA EXONUCLEASE"/>
    <property type="match status" value="1"/>
</dbReference>
<sequence>MRFIASADWQLGMAAAFLDDEARPRYTQARFDAITRIADLAEQRDAAFVVVAGDVFESNHLDRAVIARAFEALRRVPVPVYLLPGNHDPLDASSIYRSRQFRNGCPSHVHVLESTAPVTVDGSDAELIGVPWFTKRPLTDLVADALSGLEPTDATRVLVGHGRTEALNRDRHDPTAVDEDALRSAVDDGRITFAVLGDRHATYAVSDAIWYPGTPEVTARREADPGNVLVVDLDGSGPTTEKVSVGEWTFTEHAAEVTHDADIEALEAALDDRSGKHRTAIWLRLSGTLSVAQRARLDDVVERAADVYAGVALVGEPGELVVVPDDHDFSDLALVGASQSAVDDLVREARSQGRDARVAQDALGLLYRLTRSGR</sequence>
<dbReference type="Proteomes" id="UP001164390">
    <property type="component" value="Chromosome"/>
</dbReference>
<evidence type="ECO:0000313" key="8">
    <source>
        <dbReference type="Proteomes" id="UP001164390"/>
    </source>
</evidence>
<evidence type="ECO:0000256" key="3">
    <source>
        <dbReference type="ARBA" id="ARBA00022722"/>
    </source>
</evidence>
<evidence type="ECO:0000256" key="2">
    <source>
        <dbReference type="ARBA" id="ARBA00013365"/>
    </source>
</evidence>
<dbReference type="SUPFAM" id="SSF56300">
    <property type="entry name" value="Metallo-dependent phosphatases"/>
    <property type="match status" value="1"/>
</dbReference>
<reference evidence="7" key="1">
    <citation type="submission" date="2022-01" db="EMBL/GenBank/DDBJ databases">
        <title>Nocardioidaceae gen. sp. A5X3R13.</title>
        <authorList>
            <person name="Lopez Marin M.A."/>
            <person name="Uhlik O."/>
        </authorList>
    </citation>
    <scope>NUCLEOTIDE SEQUENCE</scope>
    <source>
        <strain evidence="7">A5X3R13</strain>
    </source>
</reference>
<dbReference type="InterPro" id="IPR029052">
    <property type="entry name" value="Metallo-depent_PP-like"/>
</dbReference>
<dbReference type="InterPro" id="IPR014577">
    <property type="entry name" value="UCP033093_metalloPase"/>
</dbReference>
<evidence type="ECO:0000259" key="6">
    <source>
        <dbReference type="Pfam" id="PF00149"/>
    </source>
</evidence>
<evidence type="ECO:0000313" key="7">
    <source>
        <dbReference type="EMBL" id="UYM04745.1"/>
    </source>
</evidence>
<proteinExistence type="inferred from homology"/>
<dbReference type="RefSeq" id="WP_271633503.1">
    <property type="nucleotide sequence ID" value="NZ_CP094970.1"/>
</dbReference>
<evidence type="ECO:0000256" key="1">
    <source>
        <dbReference type="ARBA" id="ARBA00010555"/>
    </source>
</evidence>
<name>A0AA46TGJ6_9ACTN</name>
<dbReference type="GO" id="GO:0004527">
    <property type="term" value="F:exonuclease activity"/>
    <property type="evidence" value="ECO:0007669"/>
    <property type="project" value="UniProtKB-KW"/>
</dbReference>
<feature type="domain" description="Calcineurin-like phosphoesterase" evidence="6">
    <location>
        <begin position="1"/>
        <end position="194"/>
    </location>
</feature>
<dbReference type="KEGG" id="sgrg:L0C25_19745"/>
<dbReference type="PANTHER" id="PTHR30337:SF0">
    <property type="entry name" value="NUCLEASE SBCCD SUBUNIT D"/>
    <property type="match status" value="1"/>
</dbReference>
<gene>
    <name evidence="7" type="ORF">L0C25_19745</name>
</gene>
<dbReference type="CDD" id="cd00840">
    <property type="entry name" value="MPP_Mre11_N"/>
    <property type="match status" value="1"/>
</dbReference>
<accession>A0AA46TGJ6</accession>
<dbReference type="PIRSF" id="PIRSF033093">
    <property type="entry name" value="UCP_ML1119"/>
    <property type="match status" value="1"/>
</dbReference>
<dbReference type="InterPro" id="IPR050535">
    <property type="entry name" value="DNA_Repair-Maintenance_Comp"/>
</dbReference>
<keyword evidence="8" id="KW-1185">Reference proteome</keyword>
<organism evidence="7 8">
    <name type="scientific">Solicola gregarius</name>
    <dbReference type="NCBI Taxonomy" id="2908642"/>
    <lineage>
        <taxon>Bacteria</taxon>
        <taxon>Bacillati</taxon>
        <taxon>Actinomycetota</taxon>
        <taxon>Actinomycetes</taxon>
        <taxon>Propionibacteriales</taxon>
        <taxon>Nocardioidaceae</taxon>
        <taxon>Solicola</taxon>
    </lineage>
</organism>
<dbReference type="InterPro" id="IPR004843">
    <property type="entry name" value="Calcineurin-like_PHP"/>
</dbReference>
<protein>
    <recommendedName>
        <fullName evidence="2">Nuclease SbcCD subunit D</fullName>
    </recommendedName>
</protein>
<evidence type="ECO:0000256" key="5">
    <source>
        <dbReference type="ARBA" id="ARBA00022839"/>
    </source>
</evidence>
<dbReference type="Pfam" id="PF00149">
    <property type="entry name" value="Metallophos"/>
    <property type="match status" value="1"/>
</dbReference>
<keyword evidence="5" id="KW-0269">Exonuclease</keyword>
<dbReference type="EMBL" id="CP094970">
    <property type="protein sequence ID" value="UYM04745.1"/>
    <property type="molecule type" value="Genomic_DNA"/>
</dbReference>
<comment type="similarity">
    <text evidence="1">Belongs to the SbcD family.</text>
</comment>
<dbReference type="AlphaFoldDB" id="A0AA46TGJ6"/>
<dbReference type="InterPro" id="IPR041796">
    <property type="entry name" value="Mre11_N"/>
</dbReference>